<dbReference type="InterPro" id="IPR000843">
    <property type="entry name" value="HTH_LacI"/>
</dbReference>
<keyword evidence="3 5" id="KW-0238">DNA-binding</keyword>
<dbReference type="PROSITE" id="PS50977">
    <property type="entry name" value="HTH_TETR_2"/>
    <property type="match status" value="1"/>
</dbReference>
<dbReference type="Gene3D" id="3.40.50.2300">
    <property type="match status" value="2"/>
</dbReference>
<dbReference type="PANTHER" id="PTHR30146">
    <property type="entry name" value="LACI-RELATED TRANSCRIPTIONAL REPRESSOR"/>
    <property type="match status" value="1"/>
</dbReference>
<evidence type="ECO:0000256" key="4">
    <source>
        <dbReference type="ARBA" id="ARBA00023163"/>
    </source>
</evidence>
<dbReference type="SUPFAM" id="SSF53822">
    <property type="entry name" value="Periplasmic binding protein-like I"/>
    <property type="match status" value="1"/>
</dbReference>
<dbReference type="PANTHER" id="PTHR30146:SF148">
    <property type="entry name" value="HTH-TYPE TRANSCRIPTIONAL REPRESSOR PURR-RELATED"/>
    <property type="match status" value="1"/>
</dbReference>
<dbReference type="CDD" id="cd01392">
    <property type="entry name" value="HTH_LacI"/>
    <property type="match status" value="1"/>
</dbReference>
<dbReference type="InterPro" id="IPR001647">
    <property type="entry name" value="HTH_TetR"/>
</dbReference>
<reference evidence="9 10" key="1">
    <citation type="submission" date="2023-07" db="EMBL/GenBank/DDBJ databases">
        <title>Sequencing the genomes of 1000 actinobacteria strains.</title>
        <authorList>
            <person name="Klenk H.-P."/>
        </authorList>
    </citation>
    <scope>NUCLEOTIDE SEQUENCE [LARGE SCALE GENOMIC DNA]</scope>
    <source>
        <strain evidence="9 10">DSM 46740</strain>
    </source>
</reference>
<dbReference type="CDD" id="cd06267">
    <property type="entry name" value="PBP1_LacI_sugar_binding-like"/>
    <property type="match status" value="1"/>
</dbReference>
<dbReference type="InterPro" id="IPR028082">
    <property type="entry name" value="Peripla_BP_I"/>
</dbReference>
<dbReference type="Gene3D" id="1.10.357.10">
    <property type="entry name" value="Tetracycline Repressor, domain 2"/>
    <property type="match status" value="1"/>
</dbReference>
<name>A0ABT9Q654_9ACTN</name>
<feature type="region of interest" description="Disordered" evidence="6">
    <location>
        <begin position="207"/>
        <end position="250"/>
    </location>
</feature>
<evidence type="ECO:0000259" key="7">
    <source>
        <dbReference type="PROSITE" id="PS50932"/>
    </source>
</evidence>
<evidence type="ECO:0000256" key="5">
    <source>
        <dbReference type="PROSITE-ProRule" id="PRU00335"/>
    </source>
</evidence>
<evidence type="ECO:0000313" key="9">
    <source>
        <dbReference type="EMBL" id="MDP9842230.1"/>
    </source>
</evidence>
<evidence type="ECO:0000313" key="10">
    <source>
        <dbReference type="Proteomes" id="UP001225356"/>
    </source>
</evidence>
<keyword evidence="10" id="KW-1185">Reference proteome</keyword>
<dbReference type="SUPFAM" id="SSF47413">
    <property type="entry name" value="lambda repressor-like DNA-binding domains"/>
    <property type="match status" value="1"/>
</dbReference>
<dbReference type="SMART" id="SM00354">
    <property type="entry name" value="HTH_LACI"/>
    <property type="match status" value="1"/>
</dbReference>
<feature type="domain" description="HTH tetR-type" evidence="8">
    <location>
        <begin position="19"/>
        <end position="79"/>
    </location>
</feature>
<organism evidence="9 10">
    <name type="scientific">Streptosporangium lutulentum</name>
    <dbReference type="NCBI Taxonomy" id="1461250"/>
    <lineage>
        <taxon>Bacteria</taxon>
        <taxon>Bacillati</taxon>
        <taxon>Actinomycetota</taxon>
        <taxon>Actinomycetes</taxon>
        <taxon>Streptosporangiales</taxon>
        <taxon>Streptosporangiaceae</taxon>
        <taxon>Streptosporangium</taxon>
    </lineage>
</organism>
<dbReference type="InterPro" id="IPR010982">
    <property type="entry name" value="Lambda_DNA-bd_dom_sf"/>
</dbReference>
<dbReference type="Gene3D" id="1.10.260.40">
    <property type="entry name" value="lambda repressor-like DNA-binding domains"/>
    <property type="match status" value="1"/>
</dbReference>
<dbReference type="InterPro" id="IPR009057">
    <property type="entry name" value="Homeodomain-like_sf"/>
</dbReference>
<dbReference type="PROSITE" id="PS50932">
    <property type="entry name" value="HTH_LACI_2"/>
    <property type="match status" value="1"/>
</dbReference>
<keyword evidence="4" id="KW-0804">Transcription</keyword>
<protein>
    <submittedName>
        <fullName evidence="9">DNA-binding LacI/PurR family transcriptional regulator/AcrR family transcriptional regulator</fullName>
    </submittedName>
</protein>
<comment type="caution">
    <text evidence="9">The sequence shown here is derived from an EMBL/GenBank/DDBJ whole genome shotgun (WGS) entry which is preliminary data.</text>
</comment>
<dbReference type="Pfam" id="PF00440">
    <property type="entry name" value="TetR_N"/>
    <property type="match status" value="1"/>
</dbReference>
<gene>
    <name evidence="9" type="ORF">J2853_001441</name>
</gene>
<dbReference type="Gene3D" id="1.10.10.60">
    <property type="entry name" value="Homeodomain-like"/>
    <property type="match status" value="1"/>
</dbReference>
<dbReference type="Pfam" id="PF00356">
    <property type="entry name" value="LacI"/>
    <property type="match status" value="1"/>
</dbReference>
<feature type="compositionally biased region" description="Basic and acidic residues" evidence="6">
    <location>
        <begin position="10"/>
        <end position="21"/>
    </location>
</feature>
<keyword evidence="1" id="KW-0678">Repressor</keyword>
<evidence type="ECO:0000256" key="1">
    <source>
        <dbReference type="ARBA" id="ARBA00022491"/>
    </source>
</evidence>
<sequence length="577" mass="61595">MASSPSSERSPARRERKKAETRRAIAHAARRLFAERGFEVVTVAEIAALADVSSKTVFNHFPAKEQLHFEYDPLMWRTPAQAVRERLEGESVMDAVRRLLPRPPASPDGSVEAVAAHARTYRDSPALRAYAREMFAGHERALREEIEAEAGSEPGVMAAILLAPVREVWESTLLRIAQGALPGEAAERGRQELDAAFDLLARGLPGSSRADLTPSGAGVTGAGTREDGGPDAGPPARARSRGPVRGDRPSITRVAQLAGVSATTVSHALNGRRPVADETRRRVLEAIERLGYRPNALARGLRTSRSQTIGLVIPDITNPFYPALARGLQDVLGPAGYDQIISNTDGERRLEQAAIEQMIARQVDGLAFAVFHTHPEDLLPAIEAGISVVRLGGRLAQDGVDVVHSDDEGGSAEATRYLLERGYRRVGFVCGPHAEGPAAERVAGYRSALRAAGMADDPGLVAHTHFSRAGGASGTARLLDLPEPPDAVLCANDIMAIGALDTADARGLRVPADLAVMGFDDIEAATLVSPRLTTMANPAREIGQACARRLLDRLSGVVAEPSSEMVIPARLVRRQSA</sequence>
<dbReference type="PRINTS" id="PR00455">
    <property type="entry name" value="HTHTETR"/>
</dbReference>
<dbReference type="SUPFAM" id="SSF46689">
    <property type="entry name" value="Homeodomain-like"/>
    <property type="match status" value="1"/>
</dbReference>
<dbReference type="InterPro" id="IPR046335">
    <property type="entry name" value="LacI/GalR-like_sensor"/>
</dbReference>
<evidence type="ECO:0000256" key="2">
    <source>
        <dbReference type="ARBA" id="ARBA00023015"/>
    </source>
</evidence>
<accession>A0ABT9Q654</accession>
<evidence type="ECO:0000256" key="6">
    <source>
        <dbReference type="SAM" id="MobiDB-lite"/>
    </source>
</evidence>
<proteinExistence type="predicted"/>
<dbReference type="Proteomes" id="UP001225356">
    <property type="component" value="Unassembled WGS sequence"/>
</dbReference>
<feature type="domain" description="HTH lacI-type" evidence="7">
    <location>
        <begin position="249"/>
        <end position="303"/>
    </location>
</feature>
<dbReference type="RefSeq" id="WP_307556172.1">
    <property type="nucleotide sequence ID" value="NZ_JAUSQU010000001.1"/>
</dbReference>
<keyword evidence="2" id="KW-0805">Transcription regulation</keyword>
<evidence type="ECO:0000256" key="3">
    <source>
        <dbReference type="ARBA" id="ARBA00023125"/>
    </source>
</evidence>
<feature type="DNA-binding region" description="H-T-H motif" evidence="5">
    <location>
        <begin position="42"/>
        <end position="61"/>
    </location>
</feature>
<dbReference type="EMBL" id="JAUSQU010000001">
    <property type="protein sequence ID" value="MDP9842230.1"/>
    <property type="molecule type" value="Genomic_DNA"/>
</dbReference>
<evidence type="ECO:0000259" key="8">
    <source>
        <dbReference type="PROSITE" id="PS50977"/>
    </source>
</evidence>
<dbReference type="Pfam" id="PF13377">
    <property type="entry name" value="Peripla_BP_3"/>
    <property type="match status" value="1"/>
</dbReference>
<dbReference type="GO" id="GO:0003677">
    <property type="term" value="F:DNA binding"/>
    <property type="evidence" value="ECO:0007669"/>
    <property type="project" value="UniProtKB-KW"/>
</dbReference>
<feature type="region of interest" description="Disordered" evidence="6">
    <location>
        <begin position="1"/>
        <end position="21"/>
    </location>
</feature>